<protein>
    <submittedName>
        <fullName evidence="1">Uncharacterized protein</fullName>
    </submittedName>
</protein>
<sequence length="96" mass="11178">MKRKIFHTPHGRLMLKITSMHRNKYESGFVMTFKPDLMADFASSCTRKIEGKSKNRKMLEKGFKKFNQSQAEKLAKHLYEDLPAALKSESRLKCTP</sequence>
<gene>
    <name evidence="1" type="ORF">BV912_07605</name>
</gene>
<organism evidence="1 2">
    <name type="scientific">Neisseria dumasiana</name>
    <dbReference type="NCBI Taxonomy" id="1931275"/>
    <lineage>
        <taxon>Bacteria</taxon>
        <taxon>Pseudomonadati</taxon>
        <taxon>Pseudomonadota</taxon>
        <taxon>Betaproteobacteria</taxon>
        <taxon>Neisseriales</taxon>
        <taxon>Neisseriaceae</taxon>
        <taxon>Neisseria</taxon>
    </lineage>
</organism>
<dbReference type="RefSeq" id="WP_085359614.1">
    <property type="nucleotide sequence ID" value="NZ_MTAB01000015.1"/>
</dbReference>
<evidence type="ECO:0000313" key="1">
    <source>
        <dbReference type="EMBL" id="OSI20427.1"/>
    </source>
</evidence>
<proteinExistence type="predicted"/>
<evidence type="ECO:0000313" key="2">
    <source>
        <dbReference type="Proteomes" id="UP000193303"/>
    </source>
</evidence>
<accession>A0A1X3DHR8</accession>
<name>A0A1X3DHR8_9NEIS</name>
<reference evidence="2" key="1">
    <citation type="submission" date="2017-01" db="EMBL/GenBank/DDBJ databases">
        <authorList>
            <person name="Mah S.A."/>
            <person name="Swanson W.J."/>
            <person name="Moy G.W."/>
            <person name="Vacquier V.D."/>
        </authorList>
    </citation>
    <scope>NUCLEOTIDE SEQUENCE [LARGE SCALE GENOMIC DNA]</scope>
    <source>
        <strain evidence="2">124861</strain>
    </source>
</reference>
<dbReference type="AlphaFoldDB" id="A0A1X3DHR8"/>
<dbReference type="EMBL" id="MTAB01000015">
    <property type="protein sequence ID" value="OSI20427.1"/>
    <property type="molecule type" value="Genomic_DNA"/>
</dbReference>
<comment type="caution">
    <text evidence="1">The sequence shown here is derived from an EMBL/GenBank/DDBJ whole genome shotgun (WGS) entry which is preliminary data.</text>
</comment>
<dbReference type="Proteomes" id="UP000193303">
    <property type="component" value="Unassembled WGS sequence"/>
</dbReference>